<dbReference type="RefSeq" id="WP_016274337.1">
    <property type="nucleotide sequence ID" value="NZ_BQNL01000001.1"/>
</dbReference>
<dbReference type="Proteomes" id="UP001055048">
    <property type="component" value="Unassembled WGS sequence"/>
</dbReference>
<keyword evidence="1" id="KW-0547">Nucleotide-binding</keyword>
<sequence>MGVSEALIRYTDVEIHQQELCVLNDVNLELHKGEFVYLVGKVGSGKTSLLKTFYGELDIASGEAEVLGYDMLHIKRKHIPQLRRKLGIVFQDFQLLTDRTVYDNLEFVLRATGWKSKGEIKDKIEEVLKLVGMSNKGYKLPNELSGGEQQRIVIARAVLNSPEIILADEPTGNLDSETGHAIAELLHGISEAGALVVMTTHNLQLLREFPGKVYRCADHLMTDVTAEYAPAITHD</sequence>
<protein>
    <submittedName>
        <fullName evidence="4">Phosphonate ABC transporter ATP-binding protein</fullName>
    </submittedName>
</protein>
<dbReference type="InterPro" id="IPR017871">
    <property type="entry name" value="ABC_transporter-like_CS"/>
</dbReference>
<name>A0AA37K1B2_BACUN</name>
<evidence type="ECO:0000256" key="2">
    <source>
        <dbReference type="ARBA" id="ARBA00022840"/>
    </source>
</evidence>
<dbReference type="InterPro" id="IPR027417">
    <property type="entry name" value="P-loop_NTPase"/>
</dbReference>
<reference evidence="4" key="1">
    <citation type="submission" date="2022-01" db="EMBL/GenBank/DDBJ databases">
        <title>Novel bile acid biosynthetic pathways are enriched in the microbiome of centenarians.</title>
        <authorList>
            <person name="Sato Y."/>
            <person name="Atarashi K."/>
            <person name="Plichta R.D."/>
            <person name="Arai Y."/>
            <person name="Sasajima S."/>
            <person name="Kearney M.S."/>
            <person name="Suda W."/>
            <person name="Takeshita K."/>
            <person name="Sasaki T."/>
            <person name="Okamoto S."/>
            <person name="Skelly N.A."/>
            <person name="Okamura Y."/>
            <person name="Vlamakis H."/>
            <person name="Li Y."/>
            <person name="Tanoue T."/>
            <person name="Takei H."/>
            <person name="Nittono H."/>
            <person name="Narushima S."/>
            <person name="Irie J."/>
            <person name="Itoh H."/>
            <person name="Moriya K."/>
            <person name="Sugiura Y."/>
            <person name="Suematsu M."/>
            <person name="Moritoki N."/>
            <person name="Shibata S."/>
            <person name="Littman R.D."/>
            <person name="Fischbach A.M."/>
            <person name="Uwamino Y."/>
            <person name="Inoue T."/>
            <person name="Honda A."/>
            <person name="Hattori M."/>
            <person name="Murai T."/>
            <person name="Xavier J.R."/>
            <person name="Hirose N."/>
            <person name="Honda K."/>
        </authorList>
    </citation>
    <scope>NUCLEOTIDE SEQUENCE</scope>
    <source>
        <strain evidence="4">CE91-St12</strain>
    </source>
</reference>
<dbReference type="Pfam" id="PF00005">
    <property type="entry name" value="ABC_tran"/>
    <property type="match status" value="1"/>
</dbReference>
<dbReference type="PANTHER" id="PTHR24220">
    <property type="entry name" value="IMPORT ATP-BINDING PROTEIN"/>
    <property type="match status" value="1"/>
</dbReference>
<feature type="domain" description="ABC transporter" evidence="3">
    <location>
        <begin position="8"/>
        <end position="233"/>
    </location>
</feature>
<evidence type="ECO:0000256" key="1">
    <source>
        <dbReference type="ARBA" id="ARBA00022741"/>
    </source>
</evidence>
<dbReference type="InterPro" id="IPR003439">
    <property type="entry name" value="ABC_transporter-like_ATP-bd"/>
</dbReference>
<dbReference type="GO" id="GO:0005886">
    <property type="term" value="C:plasma membrane"/>
    <property type="evidence" value="ECO:0007669"/>
    <property type="project" value="TreeGrafter"/>
</dbReference>
<evidence type="ECO:0000313" key="5">
    <source>
        <dbReference type="Proteomes" id="UP001055048"/>
    </source>
</evidence>
<dbReference type="PROSITE" id="PS50893">
    <property type="entry name" value="ABC_TRANSPORTER_2"/>
    <property type="match status" value="1"/>
</dbReference>
<organism evidence="4 5">
    <name type="scientific">Bacteroides uniformis</name>
    <dbReference type="NCBI Taxonomy" id="820"/>
    <lineage>
        <taxon>Bacteria</taxon>
        <taxon>Pseudomonadati</taxon>
        <taxon>Bacteroidota</taxon>
        <taxon>Bacteroidia</taxon>
        <taxon>Bacteroidales</taxon>
        <taxon>Bacteroidaceae</taxon>
        <taxon>Bacteroides</taxon>
    </lineage>
</organism>
<dbReference type="PROSITE" id="PS00211">
    <property type="entry name" value="ABC_TRANSPORTER_1"/>
    <property type="match status" value="1"/>
</dbReference>
<dbReference type="GO" id="GO:0022857">
    <property type="term" value="F:transmembrane transporter activity"/>
    <property type="evidence" value="ECO:0007669"/>
    <property type="project" value="TreeGrafter"/>
</dbReference>
<dbReference type="GO" id="GO:0016887">
    <property type="term" value="F:ATP hydrolysis activity"/>
    <property type="evidence" value="ECO:0007669"/>
    <property type="project" value="InterPro"/>
</dbReference>
<dbReference type="SUPFAM" id="SSF52540">
    <property type="entry name" value="P-loop containing nucleoside triphosphate hydrolases"/>
    <property type="match status" value="1"/>
</dbReference>
<keyword evidence="2 4" id="KW-0067">ATP-binding</keyword>
<proteinExistence type="predicted"/>
<dbReference type="Gene3D" id="3.40.50.300">
    <property type="entry name" value="P-loop containing nucleotide triphosphate hydrolases"/>
    <property type="match status" value="1"/>
</dbReference>
<comment type="caution">
    <text evidence="4">The sequence shown here is derived from an EMBL/GenBank/DDBJ whole genome shotgun (WGS) entry which is preliminary data.</text>
</comment>
<dbReference type="EMBL" id="BQNL01000001">
    <property type="protein sequence ID" value="GKH15133.1"/>
    <property type="molecule type" value="Genomic_DNA"/>
</dbReference>
<accession>A0AA37K1B2</accession>
<dbReference type="InterPro" id="IPR003593">
    <property type="entry name" value="AAA+_ATPase"/>
</dbReference>
<gene>
    <name evidence="4" type="ORF">CE91St12_33430</name>
</gene>
<evidence type="ECO:0000259" key="3">
    <source>
        <dbReference type="PROSITE" id="PS50893"/>
    </source>
</evidence>
<dbReference type="AlphaFoldDB" id="A0AA37K1B2"/>
<dbReference type="GO" id="GO:0005524">
    <property type="term" value="F:ATP binding"/>
    <property type="evidence" value="ECO:0007669"/>
    <property type="project" value="UniProtKB-KW"/>
</dbReference>
<dbReference type="SMART" id="SM00382">
    <property type="entry name" value="AAA"/>
    <property type="match status" value="1"/>
</dbReference>
<dbReference type="InterPro" id="IPR015854">
    <property type="entry name" value="ABC_transpr_LolD-like"/>
</dbReference>
<dbReference type="PANTHER" id="PTHR24220:SF470">
    <property type="entry name" value="CELL DIVISION ATP-BINDING PROTEIN FTSE"/>
    <property type="match status" value="1"/>
</dbReference>
<evidence type="ECO:0000313" key="4">
    <source>
        <dbReference type="EMBL" id="GKH15133.1"/>
    </source>
</evidence>